<dbReference type="Proteomes" id="UP000076927">
    <property type="component" value="Chromosome"/>
</dbReference>
<dbReference type="KEGG" id="pswu:SY83_21225"/>
<accession>A0A172TN30</accession>
<dbReference type="SUPFAM" id="SSF51971">
    <property type="entry name" value="Nucleotide-binding domain"/>
    <property type="match status" value="1"/>
</dbReference>
<dbReference type="InterPro" id="IPR038010">
    <property type="entry name" value="YhfW_C"/>
</dbReference>
<feature type="domain" description="Rieske" evidence="6">
    <location>
        <begin position="424"/>
        <end position="509"/>
    </location>
</feature>
<keyword evidence="4" id="KW-0411">Iron-sulfur</keyword>
<reference evidence="7 8" key="1">
    <citation type="submission" date="2015-01" db="EMBL/GenBank/DDBJ databases">
        <title>Paenibacillus swuensis/DY6/whole genome sequencing.</title>
        <authorList>
            <person name="Kim M.K."/>
            <person name="Srinivasan S."/>
            <person name="Lee J.-J."/>
        </authorList>
    </citation>
    <scope>NUCLEOTIDE SEQUENCE [LARGE SCALE GENOMIC DNA]</scope>
    <source>
        <strain evidence="7 8">DY6</strain>
    </source>
</reference>
<gene>
    <name evidence="7" type="ORF">SY83_21225</name>
</gene>
<dbReference type="RefSeq" id="WP_068610158.1">
    <property type="nucleotide sequence ID" value="NZ_CP011388.1"/>
</dbReference>
<name>A0A172TN30_9BACL</name>
<keyword evidence="3" id="KW-0408">Iron</keyword>
<dbReference type="Gene3D" id="2.102.10.10">
    <property type="entry name" value="Rieske [2Fe-2S] iron-sulphur domain"/>
    <property type="match status" value="1"/>
</dbReference>
<dbReference type="InterPro" id="IPR005805">
    <property type="entry name" value="Rieske_Fe-S_prot_C"/>
</dbReference>
<dbReference type="PRINTS" id="PR00162">
    <property type="entry name" value="RIESKE"/>
</dbReference>
<dbReference type="SUPFAM" id="SSF50022">
    <property type="entry name" value="ISP domain"/>
    <property type="match status" value="1"/>
</dbReference>
<proteinExistence type="predicted"/>
<evidence type="ECO:0000256" key="3">
    <source>
        <dbReference type="ARBA" id="ARBA00023004"/>
    </source>
</evidence>
<dbReference type="PROSITE" id="PS51296">
    <property type="entry name" value="RIESKE"/>
    <property type="match status" value="1"/>
</dbReference>
<dbReference type="Gene3D" id="3.50.50.60">
    <property type="entry name" value="FAD/NAD(P)-binding domain"/>
    <property type="match status" value="1"/>
</dbReference>
<dbReference type="GO" id="GO:0051537">
    <property type="term" value="F:2 iron, 2 sulfur cluster binding"/>
    <property type="evidence" value="ECO:0007669"/>
    <property type="project" value="UniProtKB-KW"/>
</dbReference>
<evidence type="ECO:0000256" key="2">
    <source>
        <dbReference type="ARBA" id="ARBA00022723"/>
    </source>
</evidence>
<evidence type="ECO:0000256" key="5">
    <source>
        <dbReference type="ARBA" id="ARBA00023157"/>
    </source>
</evidence>
<dbReference type="InterPro" id="IPR036188">
    <property type="entry name" value="FAD/NAD-bd_sf"/>
</dbReference>
<dbReference type="CDD" id="cd03477">
    <property type="entry name" value="Rieske_YhfW_C"/>
    <property type="match status" value="1"/>
</dbReference>
<evidence type="ECO:0000256" key="1">
    <source>
        <dbReference type="ARBA" id="ARBA00022714"/>
    </source>
</evidence>
<dbReference type="GO" id="GO:0005737">
    <property type="term" value="C:cytoplasm"/>
    <property type="evidence" value="ECO:0007669"/>
    <property type="project" value="TreeGrafter"/>
</dbReference>
<dbReference type="PATRIC" id="fig|1178515.4.peg.4300"/>
<organism evidence="7 8">
    <name type="scientific">Paenibacillus swuensis</name>
    <dbReference type="NCBI Taxonomy" id="1178515"/>
    <lineage>
        <taxon>Bacteria</taxon>
        <taxon>Bacillati</taxon>
        <taxon>Bacillota</taxon>
        <taxon>Bacilli</taxon>
        <taxon>Bacillales</taxon>
        <taxon>Paenibacillaceae</taxon>
        <taxon>Paenibacillus</taxon>
    </lineage>
</organism>
<dbReference type="PANTHER" id="PTHR13847:SF274">
    <property type="entry name" value="RIESKE 2FE-2S IRON-SULFUR PROTEIN YHFW-RELATED"/>
    <property type="match status" value="1"/>
</dbReference>
<keyword evidence="2" id="KW-0479">Metal-binding</keyword>
<dbReference type="Pfam" id="PF00355">
    <property type="entry name" value="Rieske"/>
    <property type="match status" value="1"/>
</dbReference>
<dbReference type="FunFam" id="2.102.10.10:FF:000014">
    <property type="entry name" value="Oxidoreductase, FAD dependent"/>
    <property type="match status" value="1"/>
</dbReference>
<dbReference type="GO" id="GO:0004497">
    <property type="term" value="F:monooxygenase activity"/>
    <property type="evidence" value="ECO:0007669"/>
    <property type="project" value="UniProtKB-ARBA"/>
</dbReference>
<dbReference type="InterPro" id="IPR036922">
    <property type="entry name" value="Rieske_2Fe-2S_sf"/>
</dbReference>
<evidence type="ECO:0000256" key="4">
    <source>
        <dbReference type="ARBA" id="ARBA00023014"/>
    </source>
</evidence>
<dbReference type="InterPro" id="IPR006076">
    <property type="entry name" value="FAD-dep_OxRdtase"/>
</dbReference>
<keyword evidence="5" id="KW-1015">Disulfide bond</keyword>
<dbReference type="Pfam" id="PF01266">
    <property type="entry name" value="DAO"/>
    <property type="match status" value="1"/>
</dbReference>
<dbReference type="OrthoDB" id="9767869at2"/>
<evidence type="ECO:0000313" key="8">
    <source>
        <dbReference type="Proteomes" id="UP000076927"/>
    </source>
</evidence>
<keyword evidence="1" id="KW-0001">2Fe-2S</keyword>
<dbReference type="PANTHER" id="PTHR13847">
    <property type="entry name" value="SARCOSINE DEHYDROGENASE-RELATED"/>
    <property type="match status" value="1"/>
</dbReference>
<dbReference type="GO" id="GO:0046872">
    <property type="term" value="F:metal ion binding"/>
    <property type="evidence" value="ECO:0007669"/>
    <property type="project" value="UniProtKB-KW"/>
</dbReference>
<sequence>MNSTFDAFPQFPESYWLNASPLQEFPKLQENIQADVVIVGAGITGITTAYLLANRGVKVALIEAGRILHGTTGHTTAKITAQHDLIYDEYISHFGQEKSKLYYEANNEALQWIEGIVREHQIDCQFQVEDAYVYTEQDSYLKKIEKEFKAYELLGIPRRYEQQTPLPFETKAAVVMEKQAQFDPVPFLTHLVQHIQRLGGQIYENTTVTDVDKGPQPSVHTKDGFTVKCGHTVVASHFPFNDMNGFYFAKLHAERSYILAVKTAKPYPGGMYISAETPKRTLRSVQIHGESAVIIGGEGHKTGEGICTFQYYEALEKFSRDTFGVHEIPYRWSAQDLYSLDKMPYIGRMLDGHPNILVATGYKKWGMTTSVVSALLNTKLIMGEETPYEELFTPKRFHADPDIKTFVTEAVSVAGHLVAGKLEITHKDPEELKPDEGSVVRIRGRRAGAYRDAQGALHLVDTTCTHMGCEVGWNEAERSWDCPCHGSRYTYDGEVIEGPAMKALGKVEL</sequence>
<dbReference type="STRING" id="1178515.SY83_21225"/>
<dbReference type="GO" id="GO:0016705">
    <property type="term" value="F:oxidoreductase activity, acting on paired donors, with incorporation or reduction of molecular oxygen"/>
    <property type="evidence" value="ECO:0007669"/>
    <property type="project" value="UniProtKB-ARBA"/>
</dbReference>
<keyword evidence="8" id="KW-1185">Reference proteome</keyword>
<dbReference type="EMBL" id="CP011388">
    <property type="protein sequence ID" value="ANE48382.1"/>
    <property type="molecule type" value="Genomic_DNA"/>
</dbReference>
<evidence type="ECO:0000259" key="6">
    <source>
        <dbReference type="PROSITE" id="PS51296"/>
    </source>
</evidence>
<dbReference type="AlphaFoldDB" id="A0A172TN30"/>
<dbReference type="InterPro" id="IPR017941">
    <property type="entry name" value="Rieske_2Fe-2S"/>
</dbReference>
<protein>
    <submittedName>
        <fullName evidence="7">(2Fe-2S)-binding protein</fullName>
    </submittedName>
</protein>
<dbReference type="Gene3D" id="3.30.9.10">
    <property type="entry name" value="D-Amino Acid Oxidase, subunit A, domain 2"/>
    <property type="match status" value="1"/>
</dbReference>
<evidence type="ECO:0000313" key="7">
    <source>
        <dbReference type="EMBL" id="ANE48382.1"/>
    </source>
</evidence>
<dbReference type="GO" id="GO:0016020">
    <property type="term" value="C:membrane"/>
    <property type="evidence" value="ECO:0007669"/>
    <property type="project" value="InterPro"/>
</dbReference>